<dbReference type="EMBL" id="BAAAUF010000001">
    <property type="protein sequence ID" value="GAA3023473.1"/>
    <property type="molecule type" value="Genomic_DNA"/>
</dbReference>
<accession>A0ABP6KTA6</accession>
<dbReference type="SUPFAM" id="SSF55729">
    <property type="entry name" value="Acyl-CoA N-acyltransferases (Nat)"/>
    <property type="match status" value="2"/>
</dbReference>
<dbReference type="InterPro" id="IPR050832">
    <property type="entry name" value="Bact_Acetyltransf"/>
</dbReference>
<sequence length="274" mass="30006">MTTTLRPEEPLRQQPDGTRSRRYRVCVNGRPVGALRLSTHPEYGPTVARLDDLRIEEPDRGRGRGTVAVLAAEEVVRGWGCEQIVVSVPGDAGAALRLVTALGYLPRSRNMAKSLGSGPPRLPAGSVPRPMTEAEFGPWVARDRDGFARDLIARGVPENQAYAKADRNCAQFLPDGLATENTVISVLEQEGDPVGTLWLGLWPETAFVLGVEVHPEQRRRGHGRTLMALAEVQAADGGRDRIGLSVFADNTPAERLYEALGYETTMYHLYKELV</sequence>
<evidence type="ECO:0000256" key="3">
    <source>
        <dbReference type="SAM" id="MobiDB-lite"/>
    </source>
</evidence>
<feature type="compositionally biased region" description="Basic and acidic residues" evidence="3">
    <location>
        <begin position="1"/>
        <end position="11"/>
    </location>
</feature>
<feature type="domain" description="N-acetyltransferase" evidence="4">
    <location>
        <begin position="126"/>
        <end position="274"/>
    </location>
</feature>
<dbReference type="InterPro" id="IPR016181">
    <property type="entry name" value="Acyl_CoA_acyltransferase"/>
</dbReference>
<evidence type="ECO:0000313" key="6">
    <source>
        <dbReference type="Proteomes" id="UP001501532"/>
    </source>
</evidence>
<dbReference type="InterPro" id="IPR000182">
    <property type="entry name" value="GNAT_dom"/>
</dbReference>
<protein>
    <submittedName>
        <fullName evidence="5">GNAT family N-acetyltransferase</fullName>
    </submittedName>
</protein>
<dbReference type="CDD" id="cd04301">
    <property type="entry name" value="NAT_SF"/>
    <property type="match status" value="2"/>
</dbReference>
<evidence type="ECO:0000256" key="1">
    <source>
        <dbReference type="ARBA" id="ARBA00022679"/>
    </source>
</evidence>
<dbReference type="PROSITE" id="PS51186">
    <property type="entry name" value="GNAT"/>
    <property type="match status" value="2"/>
</dbReference>
<dbReference type="Pfam" id="PF00583">
    <property type="entry name" value="Acetyltransf_1"/>
    <property type="match status" value="2"/>
</dbReference>
<gene>
    <name evidence="5" type="ORF">GCM10010448_01540</name>
</gene>
<dbReference type="RefSeq" id="WP_234517234.1">
    <property type="nucleotide sequence ID" value="NZ_BAAAUF010000001.1"/>
</dbReference>
<organism evidence="5 6">
    <name type="scientific">Streptomyces glomeratus</name>
    <dbReference type="NCBI Taxonomy" id="284452"/>
    <lineage>
        <taxon>Bacteria</taxon>
        <taxon>Bacillati</taxon>
        <taxon>Actinomycetota</taxon>
        <taxon>Actinomycetes</taxon>
        <taxon>Kitasatosporales</taxon>
        <taxon>Streptomycetaceae</taxon>
        <taxon>Streptomyces</taxon>
    </lineage>
</organism>
<dbReference type="PANTHER" id="PTHR43877:SF1">
    <property type="entry name" value="ACETYLTRANSFERASE"/>
    <property type="match status" value="1"/>
</dbReference>
<evidence type="ECO:0000313" key="5">
    <source>
        <dbReference type="EMBL" id="GAA3023473.1"/>
    </source>
</evidence>
<dbReference type="PANTHER" id="PTHR43877">
    <property type="entry name" value="AMINOALKYLPHOSPHONATE N-ACETYLTRANSFERASE-RELATED-RELATED"/>
    <property type="match status" value="1"/>
</dbReference>
<evidence type="ECO:0000256" key="2">
    <source>
        <dbReference type="ARBA" id="ARBA00023315"/>
    </source>
</evidence>
<feature type="domain" description="N-acetyltransferase" evidence="4">
    <location>
        <begin position="1"/>
        <end position="116"/>
    </location>
</feature>
<comment type="caution">
    <text evidence="5">The sequence shown here is derived from an EMBL/GenBank/DDBJ whole genome shotgun (WGS) entry which is preliminary data.</text>
</comment>
<keyword evidence="1" id="KW-0808">Transferase</keyword>
<keyword evidence="2" id="KW-0012">Acyltransferase</keyword>
<evidence type="ECO:0000259" key="4">
    <source>
        <dbReference type="PROSITE" id="PS51186"/>
    </source>
</evidence>
<dbReference type="Gene3D" id="3.40.630.30">
    <property type="match status" value="2"/>
</dbReference>
<reference evidence="6" key="1">
    <citation type="journal article" date="2019" name="Int. J. Syst. Evol. Microbiol.">
        <title>The Global Catalogue of Microorganisms (GCM) 10K type strain sequencing project: providing services to taxonomists for standard genome sequencing and annotation.</title>
        <authorList>
            <consortium name="The Broad Institute Genomics Platform"/>
            <consortium name="The Broad Institute Genome Sequencing Center for Infectious Disease"/>
            <person name="Wu L."/>
            <person name="Ma J."/>
        </authorList>
    </citation>
    <scope>NUCLEOTIDE SEQUENCE [LARGE SCALE GENOMIC DNA]</scope>
    <source>
        <strain evidence="6">JCM 9091</strain>
    </source>
</reference>
<keyword evidence="6" id="KW-1185">Reference proteome</keyword>
<proteinExistence type="predicted"/>
<name>A0ABP6KTA6_9ACTN</name>
<dbReference type="Proteomes" id="UP001501532">
    <property type="component" value="Unassembled WGS sequence"/>
</dbReference>
<feature type="region of interest" description="Disordered" evidence="3">
    <location>
        <begin position="1"/>
        <end position="20"/>
    </location>
</feature>